<evidence type="ECO:0008006" key="3">
    <source>
        <dbReference type="Google" id="ProtNLM"/>
    </source>
</evidence>
<gene>
    <name evidence="1" type="ORF">KPL78_06510</name>
</gene>
<name>A0ABS7A842_9PROT</name>
<proteinExistence type="predicted"/>
<sequence>MNAPALMASLPLFTPALVRAVLREYRLPPGGVHGPGHWLRVAENGAALAALTPGADAALIEVFALLHDARRLSEGDDGQHGERAAAFCKDLSRRGLLRIGSARLALLMEACAGHEKGGVSADPTIACMWDADRLELARLNVRPHPALLSTEAAKAPPMLAAAWERGRGGALNREIATRWGVLG</sequence>
<dbReference type="Gene3D" id="1.10.3210.10">
    <property type="entry name" value="Hypothetical protein af1432"/>
    <property type="match status" value="1"/>
</dbReference>
<dbReference type="EMBL" id="JAHYBZ010000002">
    <property type="protein sequence ID" value="MBW6397490.1"/>
    <property type="molecule type" value="Genomic_DNA"/>
</dbReference>
<evidence type="ECO:0000313" key="1">
    <source>
        <dbReference type="EMBL" id="MBW6397490.1"/>
    </source>
</evidence>
<protein>
    <recommendedName>
        <fullName evidence="3">HD domain-containing protein</fullName>
    </recommendedName>
</protein>
<dbReference type="SUPFAM" id="SSF109604">
    <property type="entry name" value="HD-domain/PDEase-like"/>
    <property type="match status" value="1"/>
</dbReference>
<keyword evidence="2" id="KW-1185">Reference proteome</keyword>
<accession>A0ABS7A842</accession>
<evidence type="ECO:0000313" key="2">
    <source>
        <dbReference type="Proteomes" id="UP001196565"/>
    </source>
</evidence>
<comment type="caution">
    <text evidence="1">The sequence shown here is derived from an EMBL/GenBank/DDBJ whole genome shotgun (WGS) entry which is preliminary data.</text>
</comment>
<dbReference type="RefSeq" id="WP_219762099.1">
    <property type="nucleotide sequence ID" value="NZ_JAHYBZ010000002.1"/>
</dbReference>
<organism evidence="1 2">
    <name type="scientific">Roseomonas alba</name>
    <dbReference type="NCBI Taxonomy" id="2846776"/>
    <lineage>
        <taxon>Bacteria</taxon>
        <taxon>Pseudomonadati</taxon>
        <taxon>Pseudomonadota</taxon>
        <taxon>Alphaproteobacteria</taxon>
        <taxon>Acetobacterales</taxon>
        <taxon>Roseomonadaceae</taxon>
        <taxon>Roseomonas</taxon>
    </lineage>
</organism>
<reference evidence="1 2" key="1">
    <citation type="submission" date="2021-07" db="EMBL/GenBank/DDBJ databases">
        <authorList>
            <person name="So Y."/>
        </authorList>
    </citation>
    <scope>NUCLEOTIDE SEQUENCE [LARGE SCALE GENOMIC DNA]</scope>
    <source>
        <strain evidence="1 2">HJA6</strain>
    </source>
</reference>
<dbReference type="Proteomes" id="UP001196565">
    <property type="component" value="Unassembled WGS sequence"/>
</dbReference>